<evidence type="ECO:0000256" key="1">
    <source>
        <dbReference type="SAM" id="MobiDB-lite"/>
    </source>
</evidence>
<feature type="region of interest" description="Disordered" evidence="1">
    <location>
        <begin position="54"/>
        <end position="85"/>
    </location>
</feature>
<gene>
    <name evidence="2" type="ORF">R1flu_006023</name>
</gene>
<dbReference type="AlphaFoldDB" id="A0ABD1YVT4"/>
<organism evidence="2 3">
    <name type="scientific">Riccia fluitans</name>
    <dbReference type="NCBI Taxonomy" id="41844"/>
    <lineage>
        <taxon>Eukaryota</taxon>
        <taxon>Viridiplantae</taxon>
        <taxon>Streptophyta</taxon>
        <taxon>Embryophyta</taxon>
        <taxon>Marchantiophyta</taxon>
        <taxon>Marchantiopsida</taxon>
        <taxon>Marchantiidae</taxon>
        <taxon>Marchantiales</taxon>
        <taxon>Ricciaceae</taxon>
        <taxon>Riccia</taxon>
    </lineage>
</organism>
<proteinExistence type="predicted"/>
<comment type="caution">
    <text evidence="2">The sequence shown here is derived from an EMBL/GenBank/DDBJ whole genome shotgun (WGS) entry which is preliminary data.</text>
</comment>
<feature type="compositionally biased region" description="Basic and acidic residues" evidence="1">
    <location>
        <begin position="60"/>
        <end position="85"/>
    </location>
</feature>
<reference evidence="2 3" key="1">
    <citation type="submission" date="2024-09" db="EMBL/GenBank/DDBJ databases">
        <title>Chromosome-scale assembly of Riccia fluitans.</title>
        <authorList>
            <person name="Paukszto L."/>
            <person name="Sawicki J."/>
            <person name="Karawczyk K."/>
            <person name="Piernik-Szablinska J."/>
            <person name="Szczecinska M."/>
            <person name="Mazdziarz M."/>
        </authorList>
    </citation>
    <scope>NUCLEOTIDE SEQUENCE [LARGE SCALE GENOMIC DNA]</scope>
    <source>
        <strain evidence="2">Rf_01</strain>
        <tissue evidence="2">Aerial parts of the thallus</tissue>
    </source>
</reference>
<accession>A0ABD1YVT4</accession>
<dbReference type="EMBL" id="JBHFFA010000003">
    <property type="protein sequence ID" value="KAL2634544.1"/>
    <property type="molecule type" value="Genomic_DNA"/>
</dbReference>
<name>A0ABD1YVT4_9MARC</name>
<sequence length="85" mass="9934">MLQISLLNKKLQMKWKICPRFGTVFDDDEDVNEVEEEDTLDSFWVDPISRAGTFDTDASQEERTPSFRESLWEAKSHQKPKSDIP</sequence>
<evidence type="ECO:0000313" key="3">
    <source>
        <dbReference type="Proteomes" id="UP001605036"/>
    </source>
</evidence>
<evidence type="ECO:0000313" key="2">
    <source>
        <dbReference type="EMBL" id="KAL2634544.1"/>
    </source>
</evidence>
<keyword evidence="3" id="KW-1185">Reference proteome</keyword>
<dbReference type="Proteomes" id="UP001605036">
    <property type="component" value="Unassembled WGS sequence"/>
</dbReference>
<protein>
    <submittedName>
        <fullName evidence="2">Uncharacterized protein</fullName>
    </submittedName>
</protein>